<name>A0A2A7AEF4_9FIRM</name>
<comment type="subcellular location">
    <subcellularLocation>
        <location evidence="1">Cell membrane</location>
        <topology evidence="1">Single-pass type II membrane protein</topology>
    </subcellularLocation>
</comment>
<dbReference type="AlphaFoldDB" id="A0A2A7AEF4"/>
<dbReference type="InterPro" id="IPR050396">
    <property type="entry name" value="Glycosyltr_51/Transpeptidase"/>
</dbReference>
<dbReference type="GO" id="GO:0009252">
    <property type="term" value="P:peptidoglycan biosynthetic process"/>
    <property type="evidence" value="ECO:0007669"/>
    <property type="project" value="UniProtKB-UniPathway"/>
</dbReference>
<evidence type="ECO:0000313" key="16">
    <source>
        <dbReference type="Proteomes" id="UP000461506"/>
    </source>
</evidence>
<reference evidence="9 12" key="1">
    <citation type="journal article" date="2017" name="Front. Microbiol.">
        <title>New Insights into the Diversity of the Genus Faecalibacterium.</title>
        <authorList>
            <person name="Benevides L."/>
            <person name="Burman S."/>
            <person name="Martin R."/>
            <person name="Robert V."/>
            <person name="Thomas M."/>
            <person name="Miquel S."/>
            <person name="Chain F."/>
            <person name="Sokol H."/>
            <person name="Bermudez-Humaran L.G."/>
            <person name="Morrison M."/>
            <person name="Langella P."/>
            <person name="Azevedo V.A."/>
            <person name="Chatel J.M."/>
            <person name="Soares S."/>
        </authorList>
    </citation>
    <scope>NUCLEOTIDE SEQUENCE [LARGE SCALE GENOMIC DNA]</scope>
    <source>
        <strain evidence="9 12">AHMP21</strain>
    </source>
</reference>
<proteinExistence type="predicted"/>
<dbReference type="Pfam" id="PF00912">
    <property type="entry name" value="Transgly"/>
    <property type="match status" value="1"/>
</dbReference>
<evidence type="ECO:0000313" key="11">
    <source>
        <dbReference type="EMBL" id="RGC05294.1"/>
    </source>
</evidence>
<accession>A0A2A7AEF4</accession>
<evidence type="ECO:0000313" key="15">
    <source>
        <dbReference type="Proteomes" id="UP000261140"/>
    </source>
</evidence>
<protein>
    <recommendedName>
        <fullName evidence="2">Penicillin-binding protein 1A</fullName>
    </recommendedName>
</protein>
<evidence type="ECO:0000313" key="10">
    <source>
        <dbReference type="EMBL" id="RGB72540.1"/>
    </source>
</evidence>
<dbReference type="EMBL" id="NOUW01000014">
    <property type="protein sequence ID" value="PDX90216.1"/>
    <property type="molecule type" value="Genomic_DNA"/>
</dbReference>
<dbReference type="InterPro" id="IPR001264">
    <property type="entry name" value="Glyco_trans_51"/>
</dbReference>
<dbReference type="PANTHER" id="PTHR32282:SF33">
    <property type="entry name" value="PEPTIDOGLYCAN GLYCOSYLTRANSFERASE"/>
    <property type="match status" value="1"/>
</dbReference>
<sequence length="241" mass="26846">MLKRFVKRLLSCLLLAALFVLVVIGGTLGVQGWRLYRATAAQKPIAGLYDEISSRPGFASCDQLPQTYIDAVISVEDSRFERHHGIDPAAIVRALWADLRTRSLAEGGSTLTQQLAKNELFTQEKQMARKAAEMFAARDIEDYYSKQQIFEMYAGSCYFGNQWSGVAQAAQGYFGKPTRELTRAECVVLAGLPNAPSVYAANGELARRRALVVVERMERAKKLTHTQALELRDEVSALPLW</sequence>
<dbReference type="UniPathway" id="UPA00219"/>
<evidence type="ECO:0000256" key="5">
    <source>
        <dbReference type="ARBA" id="ARBA00023251"/>
    </source>
</evidence>
<dbReference type="GO" id="GO:0005886">
    <property type="term" value="C:plasma membrane"/>
    <property type="evidence" value="ECO:0007669"/>
    <property type="project" value="UniProtKB-SubCell"/>
</dbReference>
<dbReference type="InterPro" id="IPR036950">
    <property type="entry name" value="PBP_transglycosylase"/>
</dbReference>
<keyword evidence="4" id="KW-0812">Transmembrane</keyword>
<keyword evidence="3" id="KW-0808">Transferase</keyword>
<evidence type="ECO:0000313" key="8">
    <source>
        <dbReference type="EMBL" id="MSC62738.1"/>
    </source>
</evidence>
<evidence type="ECO:0000256" key="2">
    <source>
        <dbReference type="ARBA" id="ARBA00018638"/>
    </source>
</evidence>
<dbReference type="EMBL" id="CP023819">
    <property type="protein sequence ID" value="ATL90873.1"/>
    <property type="molecule type" value="Genomic_DNA"/>
</dbReference>
<reference evidence="8 16" key="4">
    <citation type="journal article" date="2019" name="Nat. Med.">
        <title>A library of human gut bacterial isolates paired with longitudinal multiomics data enables mechanistic microbiome research.</title>
        <authorList>
            <person name="Poyet M."/>
            <person name="Groussin M."/>
            <person name="Gibbons S.M."/>
            <person name="Avila-Pacheco J."/>
            <person name="Jiang X."/>
            <person name="Kearney S.M."/>
            <person name="Perrotta A.R."/>
            <person name="Berdy B."/>
            <person name="Zhao S."/>
            <person name="Lieberman T.D."/>
            <person name="Swanson P.K."/>
            <person name="Smith M."/>
            <person name="Roesemann S."/>
            <person name="Alexander J.E."/>
            <person name="Rich S.A."/>
            <person name="Livny J."/>
            <person name="Vlamakis H."/>
            <person name="Clish C."/>
            <person name="Bullock K."/>
            <person name="Deik A."/>
            <person name="Scott J."/>
            <person name="Pierce K.A."/>
            <person name="Xavier R.J."/>
            <person name="Alm E.J."/>
        </authorList>
    </citation>
    <scope>NUCLEOTIDE SEQUENCE [LARGE SCALE GENOMIC DNA]</scope>
    <source>
        <strain evidence="8 16">BIOML-A1</strain>
    </source>
</reference>
<dbReference type="GO" id="GO:0008955">
    <property type="term" value="F:peptidoglycan glycosyltransferase activity"/>
    <property type="evidence" value="ECO:0007669"/>
    <property type="project" value="TreeGrafter"/>
</dbReference>
<evidence type="ECO:0000313" key="14">
    <source>
        <dbReference type="Proteomes" id="UP000261079"/>
    </source>
</evidence>
<dbReference type="GO" id="GO:0030288">
    <property type="term" value="C:outer membrane-bounded periplasmic space"/>
    <property type="evidence" value="ECO:0007669"/>
    <property type="project" value="TreeGrafter"/>
</dbReference>
<dbReference type="GO" id="GO:0046677">
    <property type="term" value="P:response to antibiotic"/>
    <property type="evidence" value="ECO:0007669"/>
    <property type="project" value="UniProtKB-KW"/>
</dbReference>
<dbReference type="SUPFAM" id="SSF53955">
    <property type="entry name" value="Lysozyme-like"/>
    <property type="match status" value="1"/>
</dbReference>
<reference evidence="7 13" key="2">
    <citation type="submission" date="2017-10" db="EMBL/GenBank/DDBJ databases">
        <title>Complete Genome Sequence of Faecalibacterium prausnitzii isolated from the gut of healthy adult Indian.</title>
        <authorList>
            <person name="Bag S."/>
            <person name="Ghosh T.S."/>
            <person name="Das B."/>
        </authorList>
    </citation>
    <scope>NUCLEOTIDE SEQUENCE [LARGE SCALE GENOMIC DNA]</scope>
    <source>
        <strain evidence="7 13">Indica</strain>
    </source>
</reference>
<dbReference type="RefSeq" id="WP_097770443.1">
    <property type="nucleotide sequence ID" value="NZ_CP023819.1"/>
</dbReference>
<evidence type="ECO:0000256" key="4">
    <source>
        <dbReference type="ARBA" id="ARBA00022968"/>
    </source>
</evidence>
<evidence type="ECO:0000256" key="3">
    <source>
        <dbReference type="ARBA" id="ARBA00022679"/>
    </source>
</evidence>
<dbReference type="EMBL" id="QVEZ01000005">
    <property type="protein sequence ID" value="RGC05294.1"/>
    <property type="molecule type" value="Genomic_DNA"/>
</dbReference>
<organism evidence="10 15">
    <name type="scientific">Faecalibacterium prausnitzii</name>
    <dbReference type="NCBI Taxonomy" id="853"/>
    <lineage>
        <taxon>Bacteria</taxon>
        <taxon>Bacillati</taxon>
        <taxon>Bacillota</taxon>
        <taxon>Clostridia</taxon>
        <taxon>Eubacteriales</taxon>
        <taxon>Oscillospiraceae</taxon>
        <taxon>Faecalibacterium</taxon>
    </lineage>
</organism>
<evidence type="ECO:0000313" key="13">
    <source>
        <dbReference type="Proteomes" id="UP000223709"/>
    </source>
</evidence>
<dbReference type="EMBL" id="WKQN01000003">
    <property type="protein sequence ID" value="MSC62738.1"/>
    <property type="molecule type" value="Genomic_DNA"/>
</dbReference>
<dbReference type="InterPro" id="IPR023346">
    <property type="entry name" value="Lysozyme-like_dom_sf"/>
</dbReference>
<dbReference type="Gene3D" id="1.10.3810.10">
    <property type="entry name" value="Biosynthetic peptidoglycan transglycosylase-like"/>
    <property type="match status" value="1"/>
</dbReference>
<reference evidence="14 15" key="3">
    <citation type="submission" date="2018-08" db="EMBL/GenBank/DDBJ databases">
        <title>A genome reference for cultivated species of the human gut microbiota.</title>
        <authorList>
            <person name="Zou Y."/>
            <person name="Xue W."/>
            <person name="Luo G."/>
        </authorList>
    </citation>
    <scope>NUCLEOTIDE SEQUENCE [LARGE SCALE GENOMIC DNA]</scope>
    <source>
        <strain evidence="10 15">AF36-11AT</strain>
        <strain evidence="11 14">AM42-11AC</strain>
    </source>
</reference>
<evidence type="ECO:0000313" key="7">
    <source>
        <dbReference type="EMBL" id="ATL90873.1"/>
    </source>
</evidence>
<dbReference type="Proteomes" id="UP000261079">
    <property type="component" value="Unassembled WGS sequence"/>
</dbReference>
<keyword evidence="4" id="KW-0735">Signal-anchor</keyword>
<evidence type="ECO:0000313" key="12">
    <source>
        <dbReference type="Proteomes" id="UP000220438"/>
    </source>
</evidence>
<dbReference type="Proteomes" id="UP000261140">
    <property type="component" value="Unassembled WGS sequence"/>
</dbReference>
<dbReference type="Proteomes" id="UP000461506">
    <property type="component" value="Unassembled WGS sequence"/>
</dbReference>
<evidence type="ECO:0000313" key="9">
    <source>
        <dbReference type="EMBL" id="PDX90216.1"/>
    </source>
</evidence>
<gene>
    <name evidence="9" type="ORF">CHR61_04645</name>
    <name evidence="7" type="ORF">CRH10_11515</name>
    <name evidence="11" type="ORF">DW905_09280</name>
    <name evidence="10" type="ORF">DWZ89_03015</name>
    <name evidence="8" type="ORF">GKD95_05150</name>
</gene>
<dbReference type="Proteomes" id="UP000223709">
    <property type="component" value="Chromosome"/>
</dbReference>
<evidence type="ECO:0000259" key="6">
    <source>
        <dbReference type="Pfam" id="PF00912"/>
    </source>
</evidence>
<feature type="domain" description="Glycosyl transferase family 51" evidence="6">
    <location>
        <begin position="58"/>
        <end position="217"/>
    </location>
</feature>
<dbReference type="Proteomes" id="UP000220438">
    <property type="component" value="Unassembled WGS sequence"/>
</dbReference>
<dbReference type="EMBL" id="QVEQ01000002">
    <property type="protein sequence ID" value="RGB72540.1"/>
    <property type="molecule type" value="Genomic_DNA"/>
</dbReference>
<evidence type="ECO:0000256" key="1">
    <source>
        <dbReference type="ARBA" id="ARBA00004401"/>
    </source>
</evidence>
<dbReference type="PANTHER" id="PTHR32282">
    <property type="entry name" value="BINDING PROTEIN TRANSPEPTIDASE, PUTATIVE-RELATED"/>
    <property type="match status" value="1"/>
</dbReference>
<keyword evidence="5" id="KW-0046">Antibiotic resistance</keyword>